<dbReference type="OrthoDB" id="965502at2"/>
<dbReference type="Proteomes" id="UP000295706">
    <property type="component" value="Unassembled WGS sequence"/>
</dbReference>
<dbReference type="InterPro" id="IPR009061">
    <property type="entry name" value="DNA-bd_dom_put_sf"/>
</dbReference>
<organism evidence="2 3">
    <name type="scientific">Arundinibacter roseus</name>
    <dbReference type="NCBI Taxonomy" id="2070510"/>
    <lineage>
        <taxon>Bacteria</taxon>
        <taxon>Pseudomonadati</taxon>
        <taxon>Bacteroidota</taxon>
        <taxon>Cytophagia</taxon>
        <taxon>Cytophagales</taxon>
        <taxon>Spirosomataceae</taxon>
        <taxon>Arundinibacter</taxon>
    </lineage>
</organism>
<dbReference type="EMBL" id="SMJU01000004">
    <property type="protein sequence ID" value="TDB67090.1"/>
    <property type="molecule type" value="Genomic_DNA"/>
</dbReference>
<keyword evidence="2" id="KW-0238">DNA-binding</keyword>
<comment type="caution">
    <text evidence="2">The sequence shown here is derived from an EMBL/GenBank/DDBJ whole genome shotgun (WGS) entry which is preliminary data.</text>
</comment>
<feature type="domain" description="Helix-turn-helix" evidence="1">
    <location>
        <begin position="37"/>
        <end position="81"/>
    </location>
</feature>
<evidence type="ECO:0000313" key="2">
    <source>
        <dbReference type="EMBL" id="TDB67090.1"/>
    </source>
</evidence>
<evidence type="ECO:0000313" key="3">
    <source>
        <dbReference type="Proteomes" id="UP000295706"/>
    </source>
</evidence>
<dbReference type="GO" id="GO:0003677">
    <property type="term" value="F:DNA binding"/>
    <property type="evidence" value="ECO:0007669"/>
    <property type="project" value="UniProtKB-KW"/>
</dbReference>
<protein>
    <submittedName>
        <fullName evidence="2">DNA-binding protein</fullName>
    </submittedName>
</protein>
<evidence type="ECO:0000259" key="1">
    <source>
        <dbReference type="Pfam" id="PF12728"/>
    </source>
</evidence>
<dbReference type="Pfam" id="PF12728">
    <property type="entry name" value="HTH_17"/>
    <property type="match status" value="1"/>
</dbReference>
<keyword evidence="3" id="KW-1185">Reference proteome</keyword>
<gene>
    <name evidence="2" type="ORF">EZE20_08225</name>
</gene>
<dbReference type="AlphaFoldDB" id="A0A4R4KGB8"/>
<dbReference type="RefSeq" id="WP_132116386.1">
    <property type="nucleotide sequence ID" value="NZ_SMJU01000004.1"/>
</dbReference>
<proteinExistence type="predicted"/>
<dbReference type="InterPro" id="IPR041657">
    <property type="entry name" value="HTH_17"/>
</dbReference>
<name>A0A4R4KGB8_9BACT</name>
<sequence>MTATTISLSLPEEQLELLATVQELLNRQVEQNNHAVWLKEQEAADRLKVSLSTIRKWRGEGWLRYIGIGENIRYRANYLDDDFEAKGLVEAPLQRTIPHFGKRKAS</sequence>
<dbReference type="SUPFAM" id="SSF46955">
    <property type="entry name" value="Putative DNA-binding domain"/>
    <property type="match status" value="1"/>
</dbReference>
<reference evidence="2 3" key="1">
    <citation type="submission" date="2019-02" db="EMBL/GenBank/DDBJ databases">
        <title>Arundinibacter roseus gen. nov., sp. nov., a new member of the family Cytophagaceae.</title>
        <authorList>
            <person name="Szuroczki S."/>
            <person name="Khayer B."/>
            <person name="Sproer C."/>
            <person name="Toumi M."/>
            <person name="Szabo A."/>
            <person name="Felfoldi T."/>
            <person name="Schumann P."/>
            <person name="Toth E."/>
        </authorList>
    </citation>
    <scope>NUCLEOTIDE SEQUENCE [LARGE SCALE GENOMIC DNA]</scope>
    <source>
        <strain evidence="2 3">DMA-k-7a</strain>
    </source>
</reference>
<accession>A0A4R4KGB8</accession>